<dbReference type="Gene3D" id="3.40.50.720">
    <property type="entry name" value="NAD(P)-binding Rossmann-like Domain"/>
    <property type="match status" value="1"/>
</dbReference>
<gene>
    <name evidence="4" type="ORF">A3K06_00975</name>
</gene>
<dbReference type="PANTHER" id="PTHR43391:SF86">
    <property type="entry name" value="SHORT-CHAIN DEHYDROGENASE_REDUCTASE FAMILY PROTEIN"/>
    <property type="match status" value="1"/>
</dbReference>
<dbReference type="PROSITE" id="PS00061">
    <property type="entry name" value="ADH_SHORT"/>
    <property type="match status" value="1"/>
</dbReference>
<proteinExistence type="inferred from homology"/>
<protein>
    <recommendedName>
        <fullName evidence="6">Short-chain dehydrogenase</fullName>
    </recommendedName>
</protein>
<dbReference type="PRINTS" id="PR00081">
    <property type="entry name" value="GDHRDH"/>
</dbReference>
<dbReference type="SUPFAM" id="SSF51735">
    <property type="entry name" value="NAD(P)-binding Rossmann-fold domains"/>
    <property type="match status" value="1"/>
</dbReference>
<comment type="similarity">
    <text evidence="1 3">Belongs to the short-chain dehydrogenases/reductases (SDR) family.</text>
</comment>
<reference evidence="4 5" key="1">
    <citation type="journal article" date="2016" name="Nat. Commun.">
        <title>Thousands of microbial genomes shed light on interconnected biogeochemical processes in an aquifer system.</title>
        <authorList>
            <person name="Anantharaman K."/>
            <person name="Brown C.T."/>
            <person name="Hug L.A."/>
            <person name="Sharon I."/>
            <person name="Castelle C.J."/>
            <person name="Probst A.J."/>
            <person name="Thomas B.C."/>
            <person name="Singh A."/>
            <person name="Wilkins M.J."/>
            <person name="Karaoz U."/>
            <person name="Brodie E.L."/>
            <person name="Williams K.H."/>
            <person name="Hubbard S.S."/>
            <person name="Banfield J.F."/>
        </authorList>
    </citation>
    <scope>NUCLEOTIDE SEQUENCE [LARGE SCALE GENOMIC DNA]</scope>
</reference>
<dbReference type="Proteomes" id="UP000176547">
    <property type="component" value="Unassembled WGS sequence"/>
</dbReference>
<dbReference type="PRINTS" id="PR00080">
    <property type="entry name" value="SDRFAMILY"/>
</dbReference>
<accession>A0A1F5NEX4</accession>
<dbReference type="InterPro" id="IPR002347">
    <property type="entry name" value="SDR_fam"/>
</dbReference>
<dbReference type="PANTHER" id="PTHR43391">
    <property type="entry name" value="RETINOL DEHYDROGENASE-RELATED"/>
    <property type="match status" value="1"/>
</dbReference>
<dbReference type="Pfam" id="PF00106">
    <property type="entry name" value="adh_short"/>
    <property type="match status" value="1"/>
</dbReference>
<evidence type="ECO:0000256" key="3">
    <source>
        <dbReference type="RuleBase" id="RU000363"/>
    </source>
</evidence>
<comment type="caution">
    <text evidence="4">The sequence shown here is derived from an EMBL/GenBank/DDBJ whole genome shotgun (WGS) entry which is preliminary data.</text>
</comment>
<dbReference type="GO" id="GO:0005829">
    <property type="term" value="C:cytosol"/>
    <property type="evidence" value="ECO:0007669"/>
    <property type="project" value="TreeGrafter"/>
</dbReference>
<keyword evidence="2" id="KW-0560">Oxidoreductase</keyword>
<organism evidence="4 5">
    <name type="scientific">Candidatus Doudnabacteria bacterium RIFCSPHIGHO2_01_52_17</name>
    <dbReference type="NCBI Taxonomy" id="1817820"/>
    <lineage>
        <taxon>Bacteria</taxon>
        <taxon>Candidatus Doudnaibacteriota</taxon>
    </lineage>
</organism>
<sequence>MNRIVVITGGSRGIGEALAYEFARARFVVAITYRKEAQLAQGVLKHCLELGASAAHALPLDLTSDESVKNCAKEILRMFGALDILVNNAGTVISAKLSEQSFEQIDEQLHASLVGPMKLTSLLLPVIKNSVINIGSNLATVGKKNWTGYCAAKFGIRGMTQALAKEWPDIKILALHPGLTATAMVNWRGTEPAAVARVIYSFATGANSVVSGSDIWIKDYLPGFWRSPRRVLRRLRNIFK</sequence>
<dbReference type="InterPro" id="IPR020904">
    <property type="entry name" value="Sc_DH/Rdtase_CS"/>
</dbReference>
<name>A0A1F5NEX4_9BACT</name>
<dbReference type="AlphaFoldDB" id="A0A1F5NEX4"/>
<dbReference type="GO" id="GO:0016491">
    <property type="term" value="F:oxidoreductase activity"/>
    <property type="evidence" value="ECO:0007669"/>
    <property type="project" value="UniProtKB-KW"/>
</dbReference>
<evidence type="ECO:0000256" key="1">
    <source>
        <dbReference type="ARBA" id="ARBA00006484"/>
    </source>
</evidence>
<dbReference type="EMBL" id="MFEG01000016">
    <property type="protein sequence ID" value="OGE76133.1"/>
    <property type="molecule type" value="Genomic_DNA"/>
</dbReference>
<evidence type="ECO:0000256" key="2">
    <source>
        <dbReference type="ARBA" id="ARBA00023002"/>
    </source>
</evidence>
<evidence type="ECO:0000313" key="4">
    <source>
        <dbReference type="EMBL" id="OGE76133.1"/>
    </source>
</evidence>
<evidence type="ECO:0000313" key="5">
    <source>
        <dbReference type="Proteomes" id="UP000176547"/>
    </source>
</evidence>
<dbReference type="CDD" id="cd05233">
    <property type="entry name" value="SDR_c"/>
    <property type="match status" value="1"/>
</dbReference>
<evidence type="ECO:0008006" key="6">
    <source>
        <dbReference type="Google" id="ProtNLM"/>
    </source>
</evidence>
<dbReference type="InterPro" id="IPR036291">
    <property type="entry name" value="NAD(P)-bd_dom_sf"/>
</dbReference>